<comment type="similarity">
    <text evidence="1">Belongs to the nitroreductase family.</text>
</comment>
<protein>
    <submittedName>
        <fullName evidence="4">Malonic semialdehyde reductase RutE</fullName>
        <ecNumber evidence="4">1.-.-.-</ecNumber>
    </submittedName>
</protein>
<dbReference type="SUPFAM" id="SSF55469">
    <property type="entry name" value="FMN-dependent nitroreductase-like"/>
    <property type="match status" value="1"/>
</dbReference>
<dbReference type="PANTHER" id="PTHR43673">
    <property type="entry name" value="NAD(P)H NITROREDUCTASE YDGI-RELATED"/>
    <property type="match status" value="1"/>
</dbReference>
<feature type="domain" description="Nitroreductase" evidence="3">
    <location>
        <begin position="193"/>
        <end position="250"/>
    </location>
</feature>
<evidence type="ECO:0000259" key="3">
    <source>
        <dbReference type="Pfam" id="PF00881"/>
    </source>
</evidence>
<feature type="domain" description="Nitroreductase" evidence="3">
    <location>
        <begin position="252"/>
        <end position="336"/>
    </location>
</feature>
<evidence type="ECO:0000313" key="4">
    <source>
        <dbReference type="EMBL" id="CAB0151179.1"/>
    </source>
</evidence>
<keyword evidence="2 4" id="KW-0560">Oxidoreductase</keyword>
<dbReference type="CDD" id="cd02062">
    <property type="entry name" value="Nitro_FMN_reductase"/>
    <property type="match status" value="1"/>
</dbReference>
<reference evidence="4 5" key="1">
    <citation type="submission" date="2020-02" db="EMBL/GenBank/DDBJ databases">
        <authorList>
            <person name="Rodrigo-Torres L."/>
            <person name="Arahal R. D."/>
            <person name="Lucena T."/>
        </authorList>
    </citation>
    <scope>NUCLEOTIDE SEQUENCE [LARGE SCALE GENOMIC DNA]</scope>
    <source>
        <strain evidence="4 5">CECT 9734</strain>
    </source>
</reference>
<organism evidence="4 5">
    <name type="scientific">Pseudidiomarina piscicola</name>
    <dbReference type="NCBI Taxonomy" id="2614830"/>
    <lineage>
        <taxon>Bacteria</taxon>
        <taxon>Pseudomonadati</taxon>
        <taxon>Pseudomonadota</taxon>
        <taxon>Gammaproteobacteria</taxon>
        <taxon>Alteromonadales</taxon>
        <taxon>Idiomarinaceae</taxon>
        <taxon>Pseudidiomarina</taxon>
    </lineage>
</organism>
<dbReference type="RefSeq" id="WP_173920569.1">
    <property type="nucleotide sequence ID" value="NZ_CADCXY010000003.1"/>
</dbReference>
<evidence type="ECO:0000313" key="5">
    <source>
        <dbReference type="Proteomes" id="UP000481517"/>
    </source>
</evidence>
<dbReference type="Pfam" id="PF00881">
    <property type="entry name" value="Nitroreductase"/>
    <property type="match status" value="2"/>
</dbReference>
<dbReference type="Gene3D" id="3.40.109.10">
    <property type="entry name" value="NADH Oxidase"/>
    <property type="match status" value="1"/>
</dbReference>
<dbReference type="GO" id="GO:0016491">
    <property type="term" value="F:oxidoreductase activity"/>
    <property type="evidence" value="ECO:0007669"/>
    <property type="project" value="UniProtKB-KW"/>
</dbReference>
<dbReference type="InterPro" id="IPR000415">
    <property type="entry name" value="Nitroreductase-like"/>
</dbReference>
<dbReference type="Proteomes" id="UP000481517">
    <property type="component" value="Unassembled WGS sequence"/>
</dbReference>
<dbReference type="AlphaFoldDB" id="A0A6S6WRY0"/>
<name>A0A6S6WRY0_9GAMM</name>
<proteinExistence type="inferred from homology"/>
<evidence type="ECO:0000256" key="2">
    <source>
        <dbReference type="ARBA" id="ARBA00023002"/>
    </source>
</evidence>
<dbReference type="PANTHER" id="PTHR43673:SF10">
    <property type="entry name" value="NADH DEHYDROGENASE_NAD(P)H NITROREDUCTASE XCC3605-RELATED"/>
    <property type="match status" value="1"/>
</dbReference>
<keyword evidence="5" id="KW-1185">Reference proteome</keyword>
<sequence length="363" mass="41531">MSLRTIAKKVIPITFVHWLRERGADFDKHFIRIFASSRLTSALYYLLFSREFGREQQSVLRGRIAYWRSLKAIEATCALLRRNTHRLEKGLIMKPRRASFAADYIAETVNCFRDAANAKSIDPSELQWAHDVLDEYFSVVKDTPKIAKARATWLDLHASLDVAMTRTNSVPYPYRELPESTVSAEQLQLLFQKRRSVRWYQPEKVPTEVIHKAFEMATLAPSACNRQPYEFYVVQDPKRAAKIANMAGGTVGFAEQITNLIVVVGDLKAYPMERDRHCIYIDGSLAAMQLMLAFETMQIATCPINWPDIEFRERLLAQELNLTAHQRPVMLLAFGYADPDGGIPYSAKKSSNILGRFIDHDHV</sequence>
<dbReference type="EC" id="1.-.-.-" evidence="4"/>
<accession>A0A6S6WRY0</accession>
<gene>
    <name evidence="4" type="primary">rutE</name>
    <name evidence="4" type="ORF">PSI9734_01592</name>
</gene>
<dbReference type="InterPro" id="IPR029479">
    <property type="entry name" value="Nitroreductase"/>
</dbReference>
<dbReference type="EMBL" id="CADCXY010000003">
    <property type="protein sequence ID" value="CAB0151179.1"/>
    <property type="molecule type" value="Genomic_DNA"/>
</dbReference>
<evidence type="ECO:0000256" key="1">
    <source>
        <dbReference type="ARBA" id="ARBA00007118"/>
    </source>
</evidence>